<dbReference type="Pfam" id="PF00929">
    <property type="entry name" value="RNase_T"/>
    <property type="match status" value="1"/>
</dbReference>
<proteinExistence type="predicted"/>
<accession>A0ABQ1U9T7</accession>
<name>A0ABQ1U9T7_9BACT</name>
<dbReference type="InterPro" id="IPR036397">
    <property type="entry name" value="RNaseH_sf"/>
</dbReference>
<dbReference type="InterPro" id="IPR012337">
    <property type="entry name" value="RNaseH-like_sf"/>
</dbReference>
<evidence type="ECO:0000256" key="2">
    <source>
        <dbReference type="ARBA" id="ARBA00022801"/>
    </source>
</evidence>
<evidence type="ECO:0000259" key="4">
    <source>
        <dbReference type="SMART" id="SM00479"/>
    </source>
</evidence>
<sequence length="211" mass="24504">MLFVDTETSGLPTDWSQPYAAEQNWPYIVQLAWVIYTKDGQQVKAENHYLPLPDGVQISPGSLRVHGLTPDFLRVNGQDRASVMQRLHDDLAHYQPMVVAHFMELDLHMIGAGFYRLHLDNPLQRLPTFCTMKLTEGFIRPAGQRYLSLGELYKRLFQEPLLHQHDAWVDAQAAARCFFELQRKGDITEQVIAHQQLPPVPTETRRPWWRF</sequence>
<keyword evidence="3" id="KW-0269">Exonuclease</keyword>
<dbReference type="InterPro" id="IPR013520">
    <property type="entry name" value="Ribonucl_H"/>
</dbReference>
<dbReference type="SMART" id="SM00479">
    <property type="entry name" value="EXOIII"/>
    <property type="match status" value="1"/>
</dbReference>
<evidence type="ECO:0000256" key="1">
    <source>
        <dbReference type="ARBA" id="ARBA00022722"/>
    </source>
</evidence>
<evidence type="ECO:0000256" key="3">
    <source>
        <dbReference type="ARBA" id="ARBA00022839"/>
    </source>
</evidence>
<dbReference type="PANTHER" id="PTHR30231:SF4">
    <property type="entry name" value="PROTEIN NEN2"/>
    <property type="match status" value="1"/>
</dbReference>
<dbReference type="CDD" id="cd06127">
    <property type="entry name" value="DEDDh"/>
    <property type="match status" value="1"/>
</dbReference>
<dbReference type="EMBL" id="BMHT01000004">
    <property type="protein sequence ID" value="GGF14027.1"/>
    <property type="molecule type" value="Genomic_DNA"/>
</dbReference>
<organism evidence="5 6">
    <name type="scientific">Hymenobacter cavernae</name>
    <dbReference type="NCBI Taxonomy" id="2044852"/>
    <lineage>
        <taxon>Bacteria</taxon>
        <taxon>Pseudomonadati</taxon>
        <taxon>Bacteroidota</taxon>
        <taxon>Cytophagia</taxon>
        <taxon>Cytophagales</taxon>
        <taxon>Hymenobacteraceae</taxon>
        <taxon>Hymenobacter</taxon>
    </lineage>
</organism>
<keyword evidence="1" id="KW-0540">Nuclease</keyword>
<evidence type="ECO:0000313" key="5">
    <source>
        <dbReference type="EMBL" id="GGF14027.1"/>
    </source>
</evidence>
<keyword evidence="2" id="KW-0378">Hydrolase</keyword>
<comment type="caution">
    <text evidence="5">The sequence shown here is derived from an EMBL/GenBank/DDBJ whole genome shotgun (WGS) entry which is preliminary data.</text>
</comment>
<dbReference type="Proteomes" id="UP000632273">
    <property type="component" value="Unassembled WGS sequence"/>
</dbReference>
<protein>
    <recommendedName>
        <fullName evidence="4">Exonuclease domain-containing protein</fullName>
    </recommendedName>
</protein>
<keyword evidence="6" id="KW-1185">Reference proteome</keyword>
<dbReference type="PANTHER" id="PTHR30231">
    <property type="entry name" value="DNA POLYMERASE III SUBUNIT EPSILON"/>
    <property type="match status" value="1"/>
</dbReference>
<dbReference type="Gene3D" id="3.30.420.10">
    <property type="entry name" value="Ribonuclease H-like superfamily/Ribonuclease H"/>
    <property type="match status" value="1"/>
</dbReference>
<reference evidence="6" key="1">
    <citation type="journal article" date="2019" name="Int. J. Syst. Evol. Microbiol.">
        <title>The Global Catalogue of Microorganisms (GCM) 10K type strain sequencing project: providing services to taxonomists for standard genome sequencing and annotation.</title>
        <authorList>
            <consortium name="The Broad Institute Genomics Platform"/>
            <consortium name="The Broad Institute Genome Sequencing Center for Infectious Disease"/>
            <person name="Wu L."/>
            <person name="Ma J."/>
        </authorList>
    </citation>
    <scope>NUCLEOTIDE SEQUENCE [LARGE SCALE GENOMIC DNA]</scope>
    <source>
        <strain evidence="6">CGMCC 1.15197</strain>
    </source>
</reference>
<gene>
    <name evidence="5" type="ORF">GCM10011383_26600</name>
</gene>
<dbReference type="SUPFAM" id="SSF53098">
    <property type="entry name" value="Ribonuclease H-like"/>
    <property type="match status" value="1"/>
</dbReference>
<feature type="domain" description="Exonuclease" evidence="4">
    <location>
        <begin position="1"/>
        <end position="187"/>
    </location>
</feature>
<evidence type="ECO:0000313" key="6">
    <source>
        <dbReference type="Proteomes" id="UP000632273"/>
    </source>
</evidence>